<sequence>MPNMAEGVVSRLGADPGTGLYDMMAPTACDRFGFPSSRLSLDIGHR</sequence>
<evidence type="ECO:0000313" key="2">
    <source>
        <dbReference type="Proteomes" id="UP000281553"/>
    </source>
</evidence>
<accession>A0A3P6SC52</accession>
<keyword evidence="2" id="KW-1185">Reference proteome</keyword>
<proteinExistence type="predicted"/>
<dbReference type="EMBL" id="UYRU01015922">
    <property type="protein sequence ID" value="VDK51578.1"/>
    <property type="molecule type" value="Genomic_DNA"/>
</dbReference>
<name>A0A3P6SC52_DIBLA</name>
<reference evidence="1 2" key="1">
    <citation type="submission" date="2018-11" db="EMBL/GenBank/DDBJ databases">
        <authorList>
            <consortium name="Pathogen Informatics"/>
        </authorList>
    </citation>
    <scope>NUCLEOTIDE SEQUENCE [LARGE SCALE GENOMIC DNA]</scope>
</reference>
<dbReference type="AlphaFoldDB" id="A0A3P6SC52"/>
<evidence type="ECO:0000313" key="1">
    <source>
        <dbReference type="EMBL" id="VDK51578.1"/>
    </source>
</evidence>
<organism evidence="1 2">
    <name type="scientific">Dibothriocephalus latus</name>
    <name type="common">Fish tapeworm</name>
    <name type="synonym">Diphyllobothrium latum</name>
    <dbReference type="NCBI Taxonomy" id="60516"/>
    <lineage>
        <taxon>Eukaryota</taxon>
        <taxon>Metazoa</taxon>
        <taxon>Spiralia</taxon>
        <taxon>Lophotrochozoa</taxon>
        <taxon>Platyhelminthes</taxon>
        <taxon>Cestoda</taxon>
        <taxon>Eucestoda</taxon>
        <taxon>Diphyllobothriidea</taxon>
        <taxon>Diphyllobothriidae</taxon>
        <taxon>Dibothriocephalus</taxon>
    </lineage>
</organism>
<gene>
    <name evidence="1" type="ORF">DILT_LOCUS1858</name>
</gene>
<protein>
    <submittedName>
        <fullName evidence="1">Uncharacterized protein</fullName>
    </submittedName>
</protein>
<dbReference type="Proteomes" id="UP000281553">
    <property type="component" value="Unassembled WGS sequence"/>
</dbReference>